<protein>
    <submittedName>
        <fullName evidence="2">Uncharacterized protein</fullName>
    </submittedName>
</protein>
<evidence type="ECO:0000313" key="2">
    <source>
        <dbReference type="EMBL" id="MEU1954473.1"/>
    </source>
</evidence>
<dbReference type="Proteomes" id="UP001550628">
    <property type="component" value="Unassembled WGS sequence"/>
</dbReference>
<proteinExistence type="predicted"/>
<evidence type="ECO:0000313" key="3">
    <source>
        <dbReference type="Proteomes" id="UP001550628"/>
    </source>
</evidence>
<dbReference type="RefSeq" id="WP_356958245.1">
    <property type="nucleotide sequence ID" value="NZ_JBEYBD010000012.1"/>
</dbReference>
<name>A0ABV2WUA5_9NOCA</name>
<sequence>MAEQHGSPLTRAERQDHDESAHRAVGARARSGMGAERRPALIGVPRGVRCTEFDGRRVLWWLDRDCVRVVEVRDASGSRMPVSGAPDLAEMRERCPELAPLWDAVRHDLWSRLAAAVHG</sequence>
<feature type="region of interest" description="Disordered" evidence="1">
    <location>
        <begin position="1"/>
        <end position="35"/>
    </location>
</feature>
<dbReference type="EMBL" id="JBEYBF010000015">
    <property type="protein sequence ID" value="MEU1954473.1"/>
    <property type="molecule type" value="Genomic_DNA"/>
</dbReference>
<gene>
    <name evidence="2" type="ORF">ABZ510_21730</name>
</gene>
<accession>A0ABV2WUA5</accession>
<feature type="compositionally biased region" description="Basic and acidic residues" evidence="1">
    <location>
        <begin position="11"/>
        <end position="22"/>
    </location>
</feature>
<organism evidence="2 3">
    <name type="scientific">Nocardia rhamnosiphila</name>
    <dbReference type="NCBI Taxonomy" id="426716"/>
    <lineage>
        <taxon>Bacteria</taxon>
        <taxon>Bacillati</taxon>
        <taxon>Actinomycetota</taxon>
        <taxon>Actinomycetes</taxon>
        <taxon>Mycobacteriales</taxon>
        <taxon>Nocardiaceae</taxon>
        <taxon>Nocardia</taxon>
    </lineage>
</organism>
<evidence type="ECO:0000256" key="1">
    <source>
        <dbReference type="SAM" id="MobiDB-lite"/>
    </source>
</evidence>
<comment type="caution">
    <text evidence="2">The sequence shown here is derived from an EMBL/GenBank/DDBJ whole genome shotgun (WGS) entry which is preliminary data.</text>
</comment>
<reference evidence="2 3" key="1">
    <citation type="submission" date="2024-06" db="EMBL/GenBank/DDBJ databases">
        <title>The Natural Products Discovery Center: Release of the First 8490 Sequenced Strains for Exploring Actinobacteria Biosynthetic Diversity.</title>
        <authorList>
            <person name="Kalkreuter E."/>
            <person name="Kautsar S.A."/>
            <person name="Yang D."/>
            <person name="Bader C.D."/>
            <person name="Teijaro C.N."/>
            <person name="Fluegel L."/>
            <person name="Davis C.M."/>
            <person name="Simpson J.R."/>
            <person name="Lauterbach L."/>
            <person name="Steele A.D."/>
            <person name="Gui C."/>
            <person name="Meng S."/>
            <person name="Li G."/>
            <person name="Viehrig K."/>
            <person name="Ye F."/>
            <person name="Su P."/>
            <person name="Kiefer A.F."/>
            <person name="Nichols A."/>
            <person name="Cepeda A.J."/>
            <person name="Yan W."/>
            <person name="Fan B."/>
            <person name="Jiang Y."/>
            <person name="Adhikari A."/>
            <person name="Zheng C.-J."/>
            <person name="Schuster L."/>
            <person name="Cowan T.M."/>
            <person name="Smanski M.J."/>
            <person name="Chevrette M.G."/>
            <person name="De Carvalho L.P.S."/>
            <person name="Shen B."/>
        </authorList>
    </citation>
    <scope>NUCLEOTIDE SEQUENCE [LARGE SCALE GENOMIC DNA]</scope>
    <source>
        <strain evidence="2 3">NPDC019708</strain>
    </source>
</reference>
<keyword evidence="3" id="KW-1185">Reference proteome</keyword>